<proteinExistence type="predicted"/>
<dbReference type="GO" id="GO:0016757">
    <property type="term" value="F:glycosyltransferase activity"/>
    <property type="evidence" value="ECO:0007669"/>
    <property type="project" value="UniProtKB-KW"/>
</dbReference>
<dbReference type="PANTHER" id="PTHR12526:SF630">
    <property type="entry name" value="GLYCOSYLTRANSFERASE"/>
    <property type="match status" value="1"/>
</dbReference>
<dbReference type="Gene3D" id="3.40.50.2000">
    <property type="entry name" value="Glycogen Phosphorylase B"/>
    <property type="match status" value="2"/>
</dbReference>
<dbReference type="Pfam" id="PF00534">
    <property type="entry name" value="Glycos_transf_1"/>
    <property type="match status" value="1"/>
</dbReference>
<keyword evidence="3" id="KW-0328">Glycosyltransferase</keyword>
<organism evidence="3 4">
    <name type="scientific">Saccharicrinis fermentans DSM 9555 = JCM 21142</name>
    <dbReference type="NCBI Taxonomy" id="869213"/>
    <lineage>
        <taxon>Bacteria</taxon>
        <taxon>Pseudomonadati</taxon>
        <taxon>Bacteroidota</taxon>
        <taxon>Bacteroidia</taxon>
        <taxon>Marinilabiliales</taxon>
        <taxon>Marinilabiliaceae</taxon>
        <taxon>Saccharicrinis</taxon>
    </lineage>
</organism>
<keyword evidence="4" id="KW-1185">Reference proteome</keyword>
<gene>
    <name evidence="3" type="ORF">JCM21142_432</name>
</gene>
<feature type="domain" description="Glycosyltransferase subfamily 4-like N-terminal" evidence="2">
    <location>
        <begin position="70"/>
        <end position="173"/>
    </location>
</feature>
<dbReference type="STRING" id="869213.GCA_000517085_03572"/>
<dbReference type="PANTHER" id="PTHR12526">
    <property type="entry name" value="GLYCOSYLTRANSFERASE"/>
    <property type="match status" value="1"/>
</dbReference>
<accession>W7XUV0</accession>
<sequence length="373" mass="42211">MRICITRTAKKAYSETFIHDQITQFSKLADIYTIYRGIYPERKEDGSLLSPKPLWIMHKIVKVFVGRNNFFGNYGVKKYLQENKIDTVFANYGMSGSYMVPVCKTLNIPLIVIFHGYDATENKIIRKFRKKYHKLFDYASSIIAVSEEMKKKLIALDANPSKIKVIPYGVDISKFKPNNEIITQKKFLAVGRLTAKKAPLTTISAFSKVLKKFPDATLTIVGKKTGLFEKCEQLVQELKIKDSVIFTGALPHHEIAALMRSSLAFVQHSITAHNGDMEGTPLGILEASATGLPVVSTLHGGIKEAIIHNKTGYLIEENDEDSMAKYMIEICKNPIQAKEMGRNGRLHIEKNYNQPVQIKKIYDIILNNYQSNK</sequence>
<dbReference type="AlphaFoldDB" id="W7XUV0"/>
<keyword evidence="3" id="KW-0808">Transferase</keyword>
<reference evidence="3 4" key="1">
    <citation type="journal article" date="2014" name="Genome Announc.">
        <title>Draft Genome Sequence of Cytophaga fermentans JCM 21142T, a Facultative Anaerobe Isolated from Marine Mud.</title>
        <authorList>
            <person name="Starns D."/>
            <person name="Oshima K."/>
            <person name="Suda W."/>
            <person name="Iino T."/>
            <person name="Yuki M."/>
            <person name="Inoue J."/>
            <person name="Kitamura K."/>
            <person name="Iida T."/>
            <person name="Darby A."/>
            <person name="Hattori M."/>
            <person name="Ohkuma M."/>
        </authorList>
    </citation>
    <scope>NUCLEOTIDE SEQUENCE [LARGE SCALE GENOMIC DNA]</scope>
    <source>
        <strain evidence="3 4">JCM 21142</strain>
    </source>
</reference>
<dbReference type="EMBL" id="BAMD01000003">
    <property type="protein sequence ID" value="GAF01815.1"/>
    <property type="molecule type" value="Genomic_DNA"/>
</dbReference>
<dbReference type="Pfam" id="PF13439">
    <property type="entry name" value="Glyco_transf_4"/>
    <property type="match status" value="1"/>
</dbReference>
<evidence type="ECO:0000313" key="4">
    <source>
        <dbReference type="Proteomes" id="UP000019402"/>
    </source>
</evidence>
<feature type="domain" description="Glycosyl transferase family 1" evidence="1">
    <location>
        <begin position="177"/>
        <end position="345"/>
    </location>
</feature>
<dbReference type="InterPro" id="IPR028098">
    <property type="entry name" value="Glyco_trans_4-like_N"/>
</dbReference>
<dbReference type="SUPFAM" id="SSF53756">
    <property type="entry name" value="UDP-Glycosyltransferase/glycogen phosphorylase"/>
    <property type="match status" value="1"/>
</dbReference>
<dbReference type="InterPro" id="IPR001296">
    <property type="entry name" value="Glyco_trans_1"/>
</dbReference>
<protein>
    <submittedName>
        <fullName evidence="3">GDP-mannose-dependent alpha-(1-6)-phosphatidylinositol monomannoside mannosyltransferase</fullName>
    </submittedName>
</protein>
<evidence type="ECO:0000259" key="1">
    <source>
        <dbReference type="Pfam" id="PF00534"/>
    </source>
</evidence>
<dbReference type="CDD" id="cd03801">
    <property type="entry name" value="GT4_PimA-like"/>
    <property type="match status" value="1"/>
</dbReference>
<dbReference type="RefSeq" id="WP_052343282.1">
    <property type="nucleotide sequence ID" value="NZ_BAMD01000003.1"/>
</dbReference>
<evidence type="ECO:0000259" key="2">
    <source>
        <dbReference type="Pfam" id="PF13439"/>
    </source>
</evidence>
<name>W7XUV0_9BACT</name>
<dbReference type="OrthoDB" id="7560678at2"/>
<dbReference type="Proteomes" id="UP000019402">
    <property type="component" value="Unassembled WGS sequence"/>
</dbReference>
<dbReference type="eggNOG" id="COG0438">
    <property type="taxonomic scope" value="Bacteria"/>
</dbReference>
<evidence type="ECO:0000313" key="3">
    <source>
        <dbReference type="EMBL" id="GAF01815.1"/>
    </source>
</evidence>
<comment type="caution">
    <text evidence="3">The sequence shown here is derived from an EMBL/GenBank/DDBJ whole genome shotgun (WGS) entry which is preliminary data.</text>
</comment>